<dbReference type="PANTHER" id="PTHR43761:SF1">
    <property type="entry name" value="D-ISOMER SPECIFIC 2-HYDROXYACID DEHYDROGENASE CATALYTIC DOMAIN-CONTAINING PROTEIN-RELATED"/>
    <property type="match status" value="1"/>
</dbReference>
<evidence type="ECO:0000256" key="1">
    <source>
        <dbReference type="ARBA" id="ARBA00005854"/>
    </source>
</evidence>
<comment type="similarity">
    <text evidence="1 4">Belongs to the D-isomer specific 2-hydroxyacid dehydrogenase family.</text>
</comment>
<dbReference type="RefSeq" id="WP_127001806.1">
    <property type="nucleotide sequence ID" value="NZ_CP034346.1"/>
</dbReference>
<evidence type="ECO:0000256" key="3">
    <source>
        <dbReference type="ARBA" id="ARBA00023027"/>
    </source>
</evidence>
<dbReference type="SUPFAM" id="SSF52283">
    <property type="entry name" value="Formate/glycerate dehydrogenase catalytic domain-like"/>
    <property type="match status" value="1"/>
</dbReference>
<evidence type="ECO:0000313" key="7">
    <source>
        <dbReference type="EMBL" id="AZS16822.1"/>
    </source>
</evidence>
<dbReference type="Gene3D" id="3.40.50.720">
    <property type="entry name" value="NAD(P)-binding Rossmann-like Domain"/>
    <property type="match status" value="2"/>
</dbReference>
<accession>A0A3S9V2I3</accession>
<dbReference type="EMBL" id="CP034346">
    <property type="protein sequence ID" value="AZS16822.1"/>
    <property type="molecule type" value="Genomic_DNA"/>
</dbReference>
<dbReference type="PROSITE" id="PS00670">
    <property type="entry name" value="D_2_HYDROXYACID_DH_2"/>
    <property type="match status" value="1"/>
</dbReference>
<name>A0A3S9V2I3_9BACL</name>
<evidence type="ECO:0000313" key="8">
    <source>
        <dbReference type="Proteomes" id="UP000270678"/>
    </source>
</evidence>
<dbReference type="Pfam" id="PF00389">
    <property type="entry name" value="2-Hacid_dh"/>
    <property type="match status" value="1"/>
</dbReference>
<organism evidence="7 8">
    <name type="scientific">Paenibacillus lutimineralis</name>
    <dbReference type="NCBI Taxonomy" id="2707005"/>
    <lineage>
        <taxon>Bacteria</taxon>
        <taxon>Bacillati</taxon>
        <taxon>Bacillota</taxon>
        <taxon>Bacilli</taxon>
        <taxon>Bacillales</taxon>
        <taxon>Paenibacillaceae</taxon>
        <taxon>Paenibacillus</taxon>
    </lineage>
</organism>
<dbReference type="PROSITE" id="PS00671">
    <property type="entry name" value="D_2_HYDROXYACID_DH_3"/>
    <property type="match status" value="1"/>
</dbReference>
<evidence type="ECO:0000256" key="4">
    <source>
        <dbReference type="RuleBase" id="RU003719"/>
    </source>
</evidence>
<dbReference type="InterPro" id="IPR029753">
    <property type="entry name" value="D-isomer_DH_CS"/>
</dbReference>
<keyword evidence="3" id="KW-0520">NAD</keyword>
<dbReference type="CDD" id="cd12162">
    <property type="entry name" value="2-Hacid_dh_4"/>
    <property type="match status" value="1"/>
</dbReference>
<reference evidence="8" key="1">
    <citation type="submission" date="2018-12" db="EMBL/GenBank/DDBJ databases">
        <title>Complete genome sequence of Paenibacillus sp. MBLB1234.</title>
        <authorList>
            <person name="Nam Y.-D."/>
            <person name="Kang J."/>
            <person name="Chung W.-H."/>
            <person name="Park Y.S."/>
        </authorList>
    </citation>
    <scope>NUCLEOTIDE SEQUENCE [LARGE SCALE GENOMIC DNA]</scope>
    <source>
        <strain evidence="8">MBLB1234</strain>
    </source>
</reference>
<keyword evidence="8" id="KW-1185">Reference proteome</keyword>
<dbReference type="SUPFAM" id="SSF51735">
    <property type="entry name" value="NAD(P)-binding Rossmann-fold domains"/>
    <property type="match status" value="1"/>
</dbReference>
<dbReference type="GO" id="GO:0051287">
    <property type="term" value="F:NAD binding"/>
    <property type="evidence" value="ECO:0007669"/>
    <property type="project" value="InterPro"/>
</dbReference>
<feature type="domain" description="D-isomer specific 2-hydroxyacid dehydrogenase NAD-binding" evidence="6">
    <location>
        <begin position="107"/>
        <end position="289"/>
    </location>
</feature>
<evidence type="ECO:0000259" key="6">
    <source>
        <dbReference type="Pfam" id="PF02826"/>
    </source>
</evidence>
<dbReference type="InterPro" id="IPR050418">
    <property type="entry name" value="D-iso_2-hydroxyacid_DH_PdxB"/>
</dbReference>
<dbReference type="OrthoDB" id="9805416at2"/>
<feature type="domain" description="D-isomer specific 2-hydroxyacid dehydrogenase catalytic" evidence="5">
    <location>
        <begin position="24"/>
        <end position="320"/>
    </location>
</feature>
<gene>
    <name evidence="7" type="ORF">EI981_21730</name>
</gene>
<dbReference type="AlphaFoldDB" id="A0A3S9V2I3"/>
<dbReference type="Proteomes" id="UP000270678">
    <property type="component" value="Chromosome"/>
</dbReference>
<keyword evidence="2 4" id="KW-0560">Oxidoreductase</keyword>
<dbReference type="PANTHER" id="PTHR43761">
    <property type="entry name" value="D-ISOMER SPECIFIC 2-HYDROXYACID DEHYDROGENASE FAMILY PROTEIN (AFU_ORTHOLOGUE AFUA_1G13630)"/>
    <property type="match status" value="1"/>
</dbReference>
<proteinExistence type="inferred from homology"/>
<evidence type="ECO:0000259" key="5">
    <source>
        <dbReference type="Pfam" id="PF00389"/>
    </source>
</evidence>
<dbReference type="FunFam" id="3.40.50.720:FF:000203">
    <property type="entry name" value="D-3-phosphoglycerate dehydrogenase (SerA)"/>
    <property type="match status" value="1"/>
</dbReference>
<dbReference type="InterPro" id="IPR006140">
    <property type="entry name" value="D-isomer_DH_NAD-bd"/>
</dbReference>
<dbReference type="KEGG" id="plut:EI981_21730"/>
<protein>
    <submittedName>
        <fullName evidence="7">D-2-hydroxyacid dehydrogenase</fullName>
    </submittedName>
</protein>
<dbReference type="GO" id="GO:0016616">
    <property type="term" value="F:oxidoreductase activity, acting on the CH-OH group of donors, NAD or NADP as acceptor"/>
    <property type="evidence" value="ECO:0007669"/>
    <property type="project" value="InterPro"/>
</dbReference>
<evidence type="ECO:0000256" key="2">
    <source>
        <dbReference type="ARBA" id="ARBA00023002"/>
    </source>
</evidence>
<dbReference type="InterPro" id="IPR006139">
    <property type="entry name" value="D-isomer_2_OHA_DH_cat_dom"/>
</dbReference>
<dbReference type="Pfam" id="PF02826">
    <property type="entry name" value="2-Hacid_dh_C"/>
    <property type="match status" value="1"/>
</dbReference>
<sequence length="329" mass="35976">MKIVVLDGYRLNPGDLSWDELIKLGEVTIFDRTPDDKILERAQGAQVLLSNKTPLCATTLQQLPDLRYISVLATGYDVIDVKAATSQQVVVANVPSYGTDSVAQFVFALLFELCYQVGQHASSVQQGTWAANPDWCYWETPLVELAGKTMGIIGAGRIGMQTARIAHALGMKVIAINGKGETDRAVPFDGFRWVSRDELFRNSDVISLHCPLTAETESIINKTHLVLMKSNAFLINVARGKLVNEIDLAHALNERRIAGAALDVLSTEPPASENPLLHASNCIITPHIAWATREARGRLLDIAVDNVRSFLDGKPQNVVNCGQCYPATQ</sequence>
<dbReference type="InterPro" id="IPR036291">
    <property type="entry name" value="NAD(P)-bd_dom_sf"/>
</dbReference>